<dbReference type="PROSITE" id="PS50092">
    <property type="entry name" value="TSP1"/>
    <property type="match status" value="1"/>
</dbReference>
<sequence>MTSMTRASLVVFIATVTFMSWPPAVDACNCRVDCVMGTWGEWSACSCLGKRYRERVITTQAACGGTACGALTEWDNTCVAVCPPPPSPPPPPLQPLPPPPAELPSPPAELPPPPAEFPPPPVEPSPPPIPPSKKSMPSQSSGDVSHSSWAPVGAALATSLSLLAALFPG</sequence>
<accession>C1E459</accession>
<dbReference type="InParanoid" id="C1E459"/>
<feature type="region of interest" description="Disordered" evidence="1">
    <location>
        <begin position="82"/>
        <end position="148"/>
    </location>
</feature>
<name>C1E459_MICCC</name>
<dbReference type="InterPro" id="IPR036383">
    <property type="entry name" value="TSP1_rpt_sf"/>
</dbReference>
<dbReference type="AlphaFoldDB" id="C1E459"/>
<feature type="signal peptide" evidence="2">
    <location>
        <begin position="1"/>
        <end position="27"/>
    </location>
</feature>
<gene>
    <name evidence="3" type="ORF">MICPUN_57919</name>
</gene>
<evidence type="ECO:0000313" key="3">
    <source>
        <dbReference type="EMBL" id="ACO62669.1"/>
    </source>
</evidence>
<dbReference type="KEGG" id="mis:MICPUN_57919"/>
<dbReference type="PRINTS" id="PR01217">
    <property type="entry name" value="PRICHEXTENSN"/>
</dbReference>
<dbReference type="InterPro" id="IPR000884">
    <property type="entry name" value="TSP1_rpt"/>
</dbReference>
<dbReference type="Gene3D" id="2.20.100.10">
    <property type="entry name" value="Thrombospondin type-1 (TSP1) repeat"/>
    <property type="match status" value="1"/>
</dbReference>
<evidence type="ECO:0000256" key="1">
    <source>
        <dbReference type="SAM" id="MobiDB-lite"/>
    </source>
</evidence>
<keyword evidence="4" id="KW-1185">Reference proteome</keyword>
<feature type="compositionally biased region" description="Polar residues" evidence="1">
    <location>
        <begin position="135"/>
        <end position="148"/>
    </location>
</feature>
<organism evidence="3 4">
    <name type="scientific">Micromonas commoda (strain RCC299 / NOUM17 / CCMP2709)</name>
    <name type="common">Picoplanktonic green alga</name>
    <dbReference type="NCBI Taxonomy" id="296587"/>
    <lineage>
        <taxon>Eukaryota</taxon>
        <taxon>Viridiplantae</taxon>
        <taxon>Chlorophyta</taxon>
        <taxon>Mamiellophyceae</taxon>
        <taxon>Mamiellales</taxon>
        <taxon>Mamiellaceae</taxon>
        <taxon>Micromonas</taxon>
    </lineage>
</organism>
<proteinExistence type="predicted"/>
<feature type="chain" id="PRO_5002906531" evidence="2">
    <location>
        <begin position="28"/>
        <end position="169"/>
    </location>
</feature>
<dbReference type="SUPFAM" id="SSF82895">
    <property type="entry name" value="TSP-1 type 1 repeat"/>
    <property type="match status" value="1"/>
</dbReference>
<protein>
    <submittedName>
        <fullName evidence="3">Uncharacterized protein</fullName>
    </submittedName>
</protein>
<dbReference type="GeneID" id="8243083"/>
<feature type="compositionally biased region" description="Pro residues" evidence="1">
    <location>
        <begin position="82"/>
        <end position="131"/>
    </location>
</feature>
<reference evidence="3 4" key="1">
    <citation type="journal article" date="2009" name="Science">
        <title>Green evolution and dynamic adaptations revealed by genomes of the marine picoeukaryotes Micromonas.</title>
        <authorList>
            <person name="Worden A.Z."/>
            <person name="Lee J.H."/>
            <person name="Mock T."/>
            <person name="Rouze P."/>
            <person name="Simmons M.P."/>
            <person name="Aerts A.L."/>
            <person name="Allen A.E."/>
            <person name="Cuvelier M.L."/>
            <person name="Derelle E."/>
            <person name="Everett M.V."/>
            <person name="Foulon E."/>
            <person name="Grimwood J."/>
            <person name="Gundlach H."/>
            <person name="Henrissat B."/>
            <person name="Napoli C."/>
            <person name="McDonald S.M."/>
            <person name="Parker M.S."/>
            <person name="Rombauts S."/>
            <person name="Salamov A."/>
            <person name="Von Dassow P."/>
            <person name="Badger J.H."/>
            <person name="Coutinho P.M."/>
            <person name="Demir E."/>
            <person name="Dubchak I."/>
            <person name="Gentemann C."/>
            <person name="Eikrem W."/>
            <person name="Gready J.E."/>
            <person name="John U."/>
            <person name="Lanier W."/>
            <person name="Lindquist E.A."/>
            <person name="Lucas S."/>
            <person name="Mayer K.F."/>
            <person name="Moreau H."/>
            <person name="Not F."/>
            <person name="Otillar R."/>
            <person name="Panaud O."/>
            <person name="Pangilinan J."/>
            <person name="Paulsen I."/>
            <person name="Piegu B."/>
            <person name="Poliakov A."/>
            <person name="Robbens S."/>
            <person name="Schmutz J."/>
            <person name="Toulza E."/>
            <person name="Wyss T."/>
            <person name="Zelensky A."/>
            <person name="Zhou K."/>
            <person name="Armbrust E.V."/>
            <person name="Bhattacharya D."/>
            <person name="Goodenough U.W."/>
            <person name="Van de Peer Y."/>
            <person name="Grigoriev I.V."/>
        </authorList>
    </citation>
    <scope>NUCLEOTIDE SEQUENCE [LARGE SCALE GENOMIC DNA]</scope>
    <source>
        <strain evidence="4">RCC299 / NOUM17</strain>
    </source>
</reference>
<dbReference type="Proteomes" id="UP000002009">
    <property type="component" value="Chromosome 4"/>
</dbReference>
<keyword evidence="2" id="KW-0732">Signal</keyword>
<evidence type="ECO:0000256" key="2">
    <source>
        <dbReference type="SAM" id="SignalP"/>
    </source>
</evidence>
<dbReference type="RefSeq" id="XP_002501411.1">
    <property type="nucleotide sequence ID" value="XM_002501365.1"/>
</dbReference>
<evidence type="ECO:0000313" key="4">
    <source>
        <dbReference type="Proteomes" id="UP000002009"/>
    </source>
</evidence>
<dbReference type="EMBL" id="CP001325">
    <property type="protein sequence ID" value="ACO62669.1"/>
    <property type="molecule type" value="Genomic_DNA"/>
</dbReference>